<evidence type="ECO:0000256" key="5">
    <source>
        <dbReference type="ARBA" id="ARBA00022840"/>
    </source>
</evidence>
<dbReference type="PROSITE" id="PS01229">
    <property type="entry name" value="COF_2"/>
    <property type="match status" value="1"/>
</dbReference>
<organism evidence="13 14">
    <name type="scientific">Brunnivagina elsteri CCALA 953</name>
    <dbReference type="NCBI Taxonomy" id="987040"/>
    <lineage>
        <taxon>Bacteria</taxon>
        <taxon>Bacillati</taxon>
        <taxon>Cyanobacteriota</taxon>
        <taxon>Cyanophyceae</taxon>
        <taxon>Nostocales</taxon>
        <taxon>Calotrichaceae</taxon>
        <taxon>Brunnivagina</taxon>
    </lineage>
</organism>
<dbReference type="PRINTS" id="PR00120">
    <property type="entry name" value="HATPASE"/>
</dbReference>
<dbReference type="InterPro" id="IPR023298">
    <property type="entry name" value="ATPase_P-typ_TM_dom_sf"/>
</dbReference>
<proteinExistence type="predicted"/>
<dbReference type="InterPro" id="IPR059000">
    <property type="entry name" value="ATPase_P-type_domA"/>
</dbReference>
<gene>
    <name evidence="13" type="ORF">CK510_14915</name>
</gene>
<evidence type="ECO:0000313" key="14">
    <source>
        <dbReference type="Proteomes" id="UP000218238"/>
    </source>
</evidence>
<dbReference type="Pfam" id="PF00702">
    <property type="entry name" value="Hydrolase"/>
    <property type="match status" value="1"/>
</dbReference>
<dbReference type="InterPro" id="IPR008250">
    <property type="entry name" value="ATPase_P-typ_transduc_dom_A_sf"/>
</dbReference>
<dbReference type="InterPro" id="IPR006068">
    <property type="entry name" value="ATPase_P-typ_cation-transptr_C"/>
</dbReference>
<feature type="transmembrane region" description="Helical" evidence="10">
    <location>
        <begin position="750"/>
        <end position="769"/>
    </location>
</feature>
<name>A0A2A2THQ0_9CYAN</name>
<evidence type="ECO:0000256" key="8">
    <source>
        <dbReference type="ARBA" id="ARBA00022989"/>
    </source>
</evidence>
<dbReference type="PRINTS" id="PR00119">
    <property type="entry name" value="CATATPASE"/>
</dbReference>
<feature type="domain" description="P-type ATPase A" evidence="11">
    <location>
        <begin position="100"/>
        <end position="197"/>
    </location>
</feature>
<dbReference type="Pfam" id="PF00689">
    <property type="entry name" value="Cation_ATPase_C"/>
    <property type="match status" value="1"/>
</dbReference>
<comment type="caution">
    <text evidence="13">The sequence shown here is derived from an EMBL/GenBank/DDBJ whole genome shotgun (WGS) entry which is preliminary data.</text>
</comment>
<feature type="transmembrane region" description="Helical" evidence="10">
    <location>
        <begin position="781"/>
        <end position="804"/>
    </location>
</feature>
<dbReference type="PANTHER" id="PTHR24093:SF508">
    <property type="entry name" value="CALCIUM-TRANSPORTING ATPASE CTPE"/>
    <property type="match status" value="1"/>
</dbReference>
<dbReference type="GO" id="GO:0016887">
    <property type="term" value="F:ATP hydrolysis activity"/>
    <property type="evidence" value="ECO:0007669"/>
    <property type="project" value="InterPro"/>
</dbReference>
<keyword evidence="8 10" id="KW-1133">Transmembrane helix</keyword>
<evidence type="ECO:0000256" key="2">
    <source>
        <dbReference type="ARBA" id="ARBA00022692"/>
    </source>
</evidence>
<keyword evidence="5" id="KW-0067">ATP-binding</keyword>
<keyword evidence="7" id="KW-1278">Translocase</keyword>
<sequence length="818" mass="89932">MERHIFNEQGLTEEEAKKRRAEGLGNNVCLQTSRSYGQILNENIFNFINIVFFVISAVMILLRRYSDAFLVVVIIFSGVIIAVLQEISAKRKLDEIALLNRPQATVIREGKKRDIDPSEIVQGDILVATVGDQILVDGIVVGNGRIDIDESLLTGESDLISKVENDTLYSGTACVTGSACFEATKVGTETVAYKLTSGAKAFRHVHTPLQQEINLVIRILLLLACFLWILVGISFTSRSYTLADIVQHAAVVAGLVPSGLLIAITLAYGTAAVRMLGQDVLIQQANAVESLSHVNVLCLDKTGTLTSNQMRLQQIYPIGITEVELRQKLGDYVANTTAPNKTSDAIASVCSGKTRSVKAEILFSSARKWSAIAFDDFPNTGVYVLGAPEILAKSVPLSQEANIFIEEGFKQGLRVLLFAYTADIHVISNESESAIVPESLIPLGIIHFSDELRPNVTDTLHTFRKAGINLKIISGDNPDTVAAIAKQAGLSDDIQLVSGFELAIMDDMQFAQVADDCTIFGRITPEQKARLVKTLREQGNYVAMIGDGVNDILSLKQASLGIAMESGSKATRGVADIILLKDSFAALPFAFLEGQRIRNGIRDSLALFIVRVFCVALLIFSTGMVADSFPLINKHSALLAMFGVGLPTAVFPIWAKAGEVQKHKSMVRSLLHFTVPATLTMTLVALLVYLLYLVRAILDLPPGREFSEVDYTLPRTALVTILVLCHLFLLPFLKPPTRFWVGAEPLSKDWRYTIATLVLFVIFMLTLAIPPLRNFFELAPLTWQDCLFLVLVALEWCLILRVIWRTKFFNRFLGIDLN</sequence>
<reference evidence="13 14" key="1">
    <citation type="submission" date="2017-08" db="EMBL/GenBank/DDBJ databases">
        <title>Draft genome sequence of filamentous cyanobacterium Calothrix elsteri CCALA 953.</title>
        <authorList>
            <person name="Gagunashvili A.N."/>
            <person name="Elster J."/>
            <person name="Andresson O.S."/>
        </authorList>
    </citation>
    <scope>NUCLEOTIDE SEQUENCE [LARGE SCALE GENOMIC DNA]</scope>
    <source>
        <strain evidence="13 14">CCALA 953</strain>
    </source>
</reference>
<feature type="transmembrane region" description="Helical" evidence="10">
    <location>
        <begin position="68"/>
        <end position="84"/>
    </location>
</feature>
<dbReference type="Gene3D" id="2.70.150.10">
    <property type="entry name" value="Calcium-transporting ATPase, cytoplasmic transduction domain A"/>
    <property type="match status" value="1"/>
</dbReference>
<feature type="transmembrane region" description="Helical" evidence="10">
    <location>
        <begin position="245"/>
        <end position="268"/>
    </location>
</feature>
<dbReference type="NCBIfam" id="TIGR01494">
    <property type="entry name" value="ATPase_P-type"/>
    <property type="match status" value="2"/>
</dbReference>
<dbReference type="GO" id="GO:0046872">
    <property type="term" value="F:metal ion binding"/>
    <property type="evidence" value="ECO:0007669"/>
    <property type="project" value="UniProtKB-KW"/>
</dbReference>
<evidence type="ECO:0000313" key="13">
    <source>
        <dbReference type="EMBL" id="PAX53274.1"/>
    </source>
</evidence>
<feature type="domain" description="Cation-transporting P-type ATPase C-terminal" evidence="12">
    <location>
        <begin position="669"/>
        <end position="800"/>
    </location>
</feature>
<feature type="transmembrane region" description="Helical" evidence="10">
    <location>
        <begin position="605"/>
        <end position="626"/>
    </location>
</feature>
<keyword evidence="9 10" id="KW-0472">Membrane</keyword>
<dbReference type="SFLD" id="SFLDS00003">
    <property type="entry name" value="Haloacid_Dehalogenase"/>
    <property type="match status" value="1"/>
</dbReference>
<dbReference type="AlphaFoldDB" id="A0A2A2THQ0"/>
<keyword evidence="4" id="KW-0547">Nucleotide-binding</keyword>
<dbReference type="Gene3D" id="3.40.1110.10">
    <property type="entry name" value="Calcium-transporting ATPase, cytoplasmic domain N"/>
    <property type="match status" value="1"/>
</dbReference>
<dbReference type="PANTHER" id="PTHR24093">
    <property type="entry name" value="CATION TRANSPORTING ATPASE"/>
    <property type="match status" value="1"/>
</dbReference>
<evidence type="ECO:0000256" key="3">
    <source>
        <dbReference type="ARBA" id="ARBA00022723"/>
    </source>
</evidence>
<evidence type="ECO:0000256" key="4">
    <source>
        <dbReference type="ARBA" id="ARBA00022741"/>
    </source>
</evidence>
<feature type="transmembrane region" description="Helical" evidence="10">
    <location>
        <begin position="712"/>
        <end position="730"/>
    </location>
</feature>
<keyword evidence="6" id="KW-0460">Magnesium</keyword>
<dbReference type="Pfam" id="PF00122">
    <property type="entry name" value="E1-E2_ATPase"/>
    <property type="match status" value="1"/>
</dbReference>
<dbReference type="InterPro" id="IPR023299">
    <property type="entry name" value="ATPase_P-typ_cyto_dom_N"/>
</dbReference>
<dbReference type="SUPFAM" id="SSF56784">
    <property type="entry name" value="HAD-like"/>
    <property type="match status" value="1"/>
</dbReference>
<protein>
    <submittedName>
        <fullName evidence="13">Haloacid dehalogenase</fullName>
    </submittedName>
</protein>
<comment type="subcellular location">
    <subcellularLocation>
        <location evidence="1">Membrane</location>
        <topology evidence="1">Multi-pass membrane protein</topology>
    </subcellularLocation>
</comment>
<dbReference type="OrthoDB" id="499468at2"/>
<feature type="transmembrane region" description="Helical" evidence="10">
    <location>
        <begin position="638"/>
        <end position="657"/>
    </location>
</feature>
<evidence type="ECO:0000256" key="6">
    <source>
        <dbReference type="ARBA" id="ARBA00022842"/>
    </source>
</evidence>
<dbReference type="PROSITE" id="PS00154">
    <property type="entry name" value="ATPASE_E1_E2"/>
    <property type="match status" value="1"/>
</dbReference>
<feature type="transmembrane region" description="Helical" evidence="10">
    <location>
        <begin position="215"/>
        <end position="233"/>
    </location>
</feature>
<dbReference type="InterPro" id="IPR001757">
    <property type="entry name" value="P_typ_ATPase"/>
</dbReference>
<evidence type="ECO:0000256" key="1">
    <source>
        <dbReference type="ARBA" id="ARBA00004141"/>
    </source>
</evidence>
<dbReference type="SUPFAM" id="SSF81653">
    <property type="entry name" value="Calcium ATPase, transduction domain A"/>
    <property type="match status" value="1"/>
</dbReference>
<dbReference type="Gene3D" id="1.20.1110.10">
    <property type="entry name" value="Calcium-transporting ATPase, transmembrane domain"/>
    <property type="match status" value="1"/>
</dbReference>
<evidence type="ECO:0000259" key="12">
    <source>
        <dbReference type="Pfam" id="PF00689"/>
    </source>
</evidence>
<evidence type="ECO:0000256" key="7">
    <source>
        <dbReference type="ARBA" id="ARBA00022967"/>
    </source>
</evidence>
<evidence type="ECO:0000256" key="10">
    <source>
        <dbReference type="SAM" id="Phobius"/>
    </source>
</evidence>
<feature type="transmembrane region" description="Helical" evidence="10">
    <location>
        <begin position="669"/>
        <end position="692"/>
    </location>
</feature>
<dbReference type="InterPro" id="IPR036412">
    <property type="entry name" value="HAD-like_sf"/>
</dbReference>
<dbReference type="RefSeq" id="WP_095722451.1">
    <property type="nucleotide sequence ID" value="NZ_NTFS01000156.1"/>
</dbReference>
<dbReference type="EMBL" id="NTFS01000156">
    <property type="protein sequence ID" value="PAX53274.1"/>
    <property type="molecule type" value="Genomic_DNA"/>
</dbReference>
<dbReference type="InterPro" id="IPR044492">
    <property type="entry name" value="P_typ_ATPase_HD_dom"/>
</dbReference>
<dbReference type="SUPFAM" id="SSF81665">
    <property type="entry name" value="Calcium ATPase, transmembrane domain M"/>
    <property type="match status" value="1"/>
</dbReference>
<keyword evidence="3" id="KW-0479">Metal-binding</keyword>
<dbReference type="Proteomes" id="UP000218238">
    <property type="component" value="Unassembled WGS sequence"/>
</dbReference>
<keyword evidence="14" id="KW-1185">Reference proteome</keyword>
<accession>A0A2A2THQ0</accession>
<dbReference type="Gene3D" id="3.40.50.1000">
    <property type="entry name" value="HAD superfamily/HAD-like"/>
    <property type="match status" value="1"/>
</dbReference>
<dbReference type="InterPro" id="IPR018303">
    <property type="entry name" value="ATPase_P-typ_P_site"/>
</dbReference>
<dbReference type="GO" id="GO:0005524">
    <property type="term" value="F:ATP binding"/>
    <property type="evidence" value="ECO:0007669"/>
    <property type="project" value="UniProtKB-KW"/>
</dbReference>
<evidence type="ECO:0000259" key="11">
    <source>
        <dbReference type="Pfam" id="PF00122"/>
    </source>
</evidence>
<dbReference type="GO" id="GO:0005388">
    <property type="term" value="F:P-type calcium transporter activity"/>
    <property type="evidence" value="ECO:0007669"/>
    <property type="project" value="TreeGrafter"/>
</dbReference>
<dbReference type="GO" id="GO:0005886">
    <property type="term" value="C:plasma membrane"/>
    <property type="evidence" value="ECO:0007669"/>
    <property type="project" value="TreeGrafter"/>
</dbReference>
<dbReference type="InterPro" id="IPR023214">
    <property type="entry name" value="HAD_sf"/>
</dbReference>
<feature type="transmembrane region" description="Helical" evidence="10">
    <location>
        <begin position="44"/>
        <end position="62"/>
    </location>
</feature>
<dbReference type="SFLD" id="SFLDG00002">
    <property type="entry name" value="C1.7:_P-type_atpase_like"/>
    <property type="match status" value="1"/>
</dbReference>
<keyword evidence="2 10" id="KW-0812">Transmembrane</keyword>
<dbReference type="SFLD" id="SFLDF00027">
    <property type="entry name" value="p-type_atpase"/>
    <property type="match status" value="1"/>
</dbReference>
<evidence type="ECO:0000256" key="9">
    <source>
        <dbReference type="ARBA" id="ARBA00023136"/>
    </source>
</evidence>